<dbReference type="InterPro" id="IPR010359">
    <property type="entry name" value="IrrE_HExxH"/>
</dbReference>
<dbReference type="PANTHER" id="PTHR46797:SF1">
    <property type="entry name" value="METHYLPHOSPHONATE SYNTHASE"/>
    <property type="match status" value="1"/>
</dbReference>
<dbReference type="SMART" id="SM00530">
    <property type="entry name" value="HTH_XRE"/>
    <property type="match status" value="1"/>
</dbReference>
<evidence type="ECO:0000256" key="2">
    <source>
        <dbReference type="ARBA" id="ARBA00023125"/>
    </source>
</evidence>
<keyword evidence="3" id="KW-0175">Coiled coil</keyword>
<evidence type="ECO:0000259" key="4">
    <source>
        <dbReference type="PROSITE" id="PS50943"/>
    </source>
</evidence>
<dbReference type="GO" id="GO:0003677">
    <property type="term" value="F:DNA binding"/>
    <property type="evidence" value="ECO:0007669"/>
    <property type="project" value="UniProtKB-KW"/>
</dbReference>
<dbReference type="CDD" id="cd00093">
    <property type="entry name" value="HTH_XRE"/>
    <property type="match status" value="1"/>
</dbReference>
<dbReference type="PANTHER" id="PTHR46797">
    <property type="entry name" value="HTH-TYPE TRANSCRIPTIONAL REGULATOR"/>
    <property type="match status" value="1"/>
</dbReference>
<sequence length="478" mass="53534">MTQEIDLLAFGQRLKHLRRQRGLTLSDLGERVGRAPSQLSLLENGKREPKLSLLKSLAAALGVPVEELLRRQAPNRRAQLEIALEEAQRDPLYTSLGLGRLKVSARVPNDVLEHLLGLYDELKARQAKGTATPEEARAANAELRRKQREAGNYFQEIESAAAEALLSVGYRTGALSQSMIQALVAHYGFTVHTAPDLPRSARSVTDLRNHRIYLKREQLGMHTPRTILLQTIGHIALGHHKPRDFADFLRQRVEANYFAAAVLVPEAAAAPYLLEAKRDRALSVEDLRDVFAVSYEMAAHRFTNLATHHLDLVCHFVRNDAGGIIYKAYENDGIIFPADEQGAIEGQRLCQQWSGRQVFRSPDRYSVYHQYSDGPTGTHFCVAHVDPSHEKDFAITLGVPFRESRWFRGRETTRRTKSNCPNGDCCRRPPAELAQRWEGYAFPSARANSHVLAALPPGSFPGVDEADVYAFLERHAAD</sequence>
<dbReference type="EMBL" id="SZQA01000028">
    <property type="protein sequence ID" value="TKK85402.1"/>
    <property type="molecule type" value="Genomic_DNA"/>
</dbReference>
<dbReference type="InterPro" id="IPR001387">
    <property type="entry name" value="Cro/C1-type_HTH"/>
</dbReference>
<evidence type="ECO:0000256" key="3">
    <source>
        <dbReference type="SAM" id="Coils"/>
    </source>
</evidence>
<dbReference type="SUPFAM" id="SSF47413">
    <property type="entry name" value="lambda repressor-like DNA-binding domains"/>
    <property type="match status" value="1"/>
</dbReference>
<accession>A0A4U3MAN4</accession>
<evidence type="ECO:0000313" key="6">
    <source>
        <dbReference type="Proteomes" id="UP000308705"/>
    </source>
</evidence>
<comment type="caution">
    <text evidence="5">The sequence shown here is derived from an EMBL/GenBank/DDBJ whole genome shotgun (WGS) entry which is preliminary data.</text>
</comment>
<name>A0A4U3MAN4_9ACTN</name>
<dbReference type="InterPro" id="IPR050807">
    <property type="entry name" value="TransReg_Diox_bact_type"/>
</dbReference>
<dbReference type="PROSITE" id="PS50943">
    <property type="entry name" value="HTH_CROC1"/>
    <property type="match status" value="1"/>
</dbReference>
<dbReference type="InterPro" id="IPR010982">
    <property type="entry name" value="Lambda_DNA-bd_dom_sf"/>
</dbReference>
<dbReference type="GO" id="GO:0005829">
    <property type="term" value="C:cytosol"/>
    <property type="evidence" value="ECO:0007669"/>
    <property type="project" value="TreeGrafter"/>
</dbReference>
<organism evidence="5 6">
    <name type="scientific">Herbidospora galbida</name>
    <dbReference type="NCBI Taxonomy" id="2575442"/>
    <lineage>
        <taxon>Bacteria</taxon>
        <taxon>Bacillati</taxon>
        <taxon>Actinomycetota</taxon>
        <taxon>Actinomycetes</taxon>
        <taxon>Streptosporangiales</taxon>
        <taxon>Streptosporangiaceae</taxon>
        <taxon>Herbidospora</taxon>
    </lineage>
</organism>
<dbReference type="AlphaFoldDB" id="A0A4U3MAN4"/>
<evidence type="ECO:0000256" key="1">
    <source>
        <dbReference type="ARBA" id="ARBA00007227"/>
    </source>
</evidence>
<dbReference type="Gene3D" id="1.10.260.40">
    <property type="entry name" value="lambda repressor-like DNA-binding domains"/>
    <property type="match status" value="1"/>
</dbReference>
<feature type="domain" description="HTH cro/C1-type" evidence="4">
    <location>
        <begin position="14"/>
        <end position="68"/>
    </location>
</feature>
<dbReference type="GO" id="GO:0003700">
    <property type="term" value="F:DNA-binding transcription factor activity"/>
    <property type="evidence" value="ECO:0007669"/>
    <property type="project" value="TreeGrafter"/>
</dbReference>
<feature type="coiled-coil region" evidence="3">
    <location>
        <begin position="136"/>
        <end position="163"/>
    </location>
</feature>
<proteinExistence type="inferred from homology"/>
<gene>
    <name evidence="5" type="ORF">FDA94_26020</name>
</gene>
<dbReference type="Proteomes" id="UP000308705">
    <property type="component" value="Unassembled WGS sequence"/>
</dbReference>
<keyword evidence="2" id="KW-0238">DNA-binding</keyword>
<evidence type="ECO:0000313" key="5">
    <source>
        <dbReference type="EMBL" id="TKK85402.1"/>
    </source>
</evidence>
<dbReference type="Pfam" id="PF06114">
    <property type="entry name" value="Peptidase_M78"/>
    <property type="match status" value="1"/>
</dbReference>
<reference evidence="5 6" key="1">
    <citation type="submission" date="2019-04" db="EMBL/GenBank/DDBJ databases">
        <title>Herbidospora sp. NEAU-GS14.nov., a novel actinomycete isolated from soil.</title>
        <authorList>
            <person name="Han L."/>
        </authorList>
    </citation>
    <scope>NUCLEOTIDE SEQUENCE [LARGE SCALE GENOMIC DNA]</scope>
    <source>
        <strain evidence="5 6">NEAU-GS14</strain>
    </source>
</reference>
<keyword evidence="6" id="KW-1185">Reference proteome</keyword>
<protein>
    <submittedName>
        <fullName evidence="5">Helix-turn-helix domain-containing protein</fullName>
    </submittedName>
</protein>
<comment type="similarity">
    <text evidence="1">Belongs to the short-chain fatty acyl-CoA assimilation regulator (ScfR) family.</text>
</comment>
<dbReference type="OrthoDB" id="9810578at2"/>
<dbReference type="Pfam" id="PF13560">
    <property type="entry name" value="HTH_31"/>
    <property type="match status" value="1"/>
</dbReference>